<evidence type="ECO:0000313" key="2">
    <source>
        <dbReference type="Proteomes" id="UP000009100"/>
    </source>
</evidence>
<accession>B7VMP5</accession>
<gene>
    <name evidence="1" type="ordered locus">VS_1170</name>
</gene>
<evidence type="ECO:0000313" key="1">
    <source>
        <dbReference type="EMBL" id="CAV18296.1"/>
    </source>
</evidence>
<proteinExistence type="predicted"/>
<dbReference type="Proteomes" id="UP000009100">
    <property type="component" value="Chromosome 1"/>
</dbReference>
<reference evidence="1 2" key="1">
    <citation type="submission" date="2009-02" db="EMBL/GenBank/DDBJ databases">
        <title>Vibrio splendidus str. LGP32 complete genome.</title>
        <authorList>
            <person name="Mazel D."/>
            <person name="Le Roux F."/>
        </authorList>
    </citation>
    <scope>NUCLEOTIDE SEQUENCE [LARGE SCALE GENOMIC DNA]</scope>
    <source>
        <strain evidence="1 2">LGP32</strain>
    </source>
</reference>
<dbReference type="KEGG" id="vsp:VS_1170"/>
<dbReference type="eggNOG" id="ENOG5031NJE">
    <property type="taxonomic scope" value="Bacteria"/>
</dbReference>
<protein>
    <submittedName>
        <fullName evidence="1">Uncharacterized protein</fullName>
    </submittedName>
</protein>
<sequence>MSKNREVIEMKRASSTYRLQLIKEVATRRDRQRSNDPMANYIQNLIDNKDDCDTSVERNQRFSGSHFDEHIGGWVSDHWGSK</sequence>
<dbReference type="HOGENOM" id="CLU_2703875_0_0_6"/>
<organism evidence="1 2">
    <name type="scientific">Vibrio atlanticus (strain LGP32)</name>
    <name type="common">Vibrio splendidus (strain Mel32)</name>
    <dbReference type="NCBI Taxonomy" id="575788"/>
    <lineage>
        <taxon>Bacteria</taxon>
        <taxon>Pseudomonadati</taxon>
        <taxon>Pseudomonadota</taxon>
        <taxon>Gammaproteobacteria</taxon>
        <taxon>Vibrionales</taxon>
        <taxon>Vibrionaceae</taxon>
        <taxon>Vibrio</taxon>
    </lineage>
</organism>
<dbReference type="STRING" id="575788.VS_1170"/>
<dbReference type="EMBL" id="FM954972">
    <property type="protein sequence ID" value="CAV18296.1"/>
    <property type="molecule type" value="Genomic_DNA"/>
</dbReference>
<dbReference type="AlphaFoldDB" id="B7VMP5"/>
<name>B7VMP5_VIBA3</name>